<dbReference type="RefSeq" id="WP_074486689.1">
    <property type="nucleotide sequence ID" value="NZ_FMXP01000041.1"/>
</dbReference>
<accession>A0A1G6DJD9</accession>
<dbReference type="AlphaFoldDB" id="A0A1G6DJD9"/>
<keyword evidence="2" id="KW-1185">Reference proteome</keyword>
<protein>
    <submittedName>
        <fullName evidence="1">Uncharacterized protein</fullName>
    </submittedName>
</protein>
<reference evidence="1 2" key="1">
    <citation type="submission" date="2016-10" db="EMBL/GenBank/DDBJ databases">
        <authorList>
            <person name="de Groot N.N."/>
        </authorList>
    </citation>
    <scope>NUCLEOTIDE SEQUENCE [LARGE SCALE GENOMIC DNA]</scope>
    <source>
        <strain evidence="1 2">A-4</strain>
    </source>
</reference>
<gene>
    <name evidence="1" type="ORF">SAMN02910293_02250</name>
</gene>
<evidence type="ECO:0000313" key="2">
    <source>
        <dbReference type="Proteomes" id="UP000182508"/>
    </source>
</evidence>
<proteinExistence type="predicted"/>
<dbReference type="STRING" id="439219.SAMN02910293_02250"/>
<organism evidence="1 2">
    <name type="scientific">Streptococcus henryi</name>
    <dbReference type="NCBI Taxonomy" id="439219"/>
    <lineage>
        <taxon>Bacteria</taxon>
        <taxon>Bacillati</taxon>
        <taxon>Bacillota</taxon>
        <taxon>Bacilli</taxon>
        <taxon>Lactobacillales</taxon>
        <taxon>Streptococcaceae</taxon>
        <taxon>Streptococcus</taxon>
    </lineage>
</organism>
<sequence>MKKLLYLLLALLALAYVAYPIVTSFENSDITIFGVVDYNDDDTQLSDVEEESSGDENWLSQLIEEHPTPWSKSIHKAD</sequence>
<evidence type="ECO:0000313" key="1">
    <source>
        <dbReference type="EMBL" id="SDB45236.1"/>
    </source>
</evidence>
<dbReference type="Proteomes" id="UP000182508">
    <property type="component" value="Unassembled WGS sequence"/>
</dbReference>
<dbReference type="EMBL" id="FMXP01000041">
    <property type="protein sequence ID" value="SDB45236.1"/>
    <property type="molecule type" value="Genomic_DNA"/>
</dbReference>
<name>A0A1G6DJD9_9STRE</name>